<evidence type="ECO:0000259" key="2">
    <source>
        <dbReference type="Pfam" id="PF13581"/>
    </source>
</evidence>
<dbReference type="SUPFAM" id="SSF55874">
    <property type="entry name" value="ATPase domain of HSP90 chaperone/DNA topoisomerase II/histidine kinase"/>
    <property type="match status" value="1"/>
</dbReference>
<evidence type="ECO:0000313" key="3">
    <source>
        <dbReference type="EMBL" id="GAA4080230.1"/>
    </source>
</evidence>
<dbReference type="Pfam" id="PF13581">
    <property type="entry name" value="HATPase_c_2"/>
    <property type="match status" value="1"/>
</dbReference>
<evidence type="ECO:0000313" key="4">
    <source>
        <dbReference type="Proteomes" id="UP001499984"/>
    </source>
</evidence>
<gene>
    <name evidence="3" type="ORF">GCM10022233_70530</name>
</gene>
<keyword evidence="4" id="KW-1185">Reference proteome</keyword>
<keyword evidence="1" id="KW-0418">Kinase</keyword>
<dbReference type="Gene3D" id="3.30.565.10">
    <property type="entry name" value="Histidine kinase-like ATPase, C-terminal domain"/>
    <property type="match status" value="1"/>
</dbReference>
<dbReference type="Proteomes" id="UP001499984">
    <property type="component" value="Unassembled WGS sequence"/>
</dbReference>
<feature type="domain" description="Histidine kinase/HSP90-like ATPase" evidence="2">
    <location>
        <begin position="32"/>
        <end position="103"/>
    </location>
</feature>
<dbReference type="CDD" id="cd16936">
    <property type="entry name" value="HATPase_RsbW-like"/>
    <property type="match status" value="1"/>
</dbReference>
<dbReference type="InterPro" id="IPR003594">
    <property type="entry name" value="HATPase_dom"/>
</dbReference>
<keyword evidence="1" id="KW-0808">Transferase</keyword>
<organism evidence="3 4">
    <name type="scientific">Streptomyces shaanxiensis</name>
    <dbReference type="NCBI Taxonomy" id="653357"/>
    <lineage>
        <taxon>Bacteria</taxon>
        <taxon>Bacillati</taxon>
        <taxon>Actinomycetota</taxon>
        <taxon>Actinomycetes</taxon>
        <taxon>Kitasatosporales</taxon>
        <taxon>Streptomycetaceae</taxon>
        <taxon>Streptomyces</taxon>
    </lineage>
</organism>
<keyword evidence="1" id="KW-0723">Serine/threonine-protein kinase</keyword>
<dbReference type="PANTHER" id="PTHR35526">
    <property type="entry name" value="ANTI-SIGMA-F FACTOR RSBW-RELATED"/>
    <property type="match status" value="1"/>
</dbReference>
<reference evidence="4" key="1">
    <citation type="journal article" date="2019" name="Int. J. Syst. Evol. Microbiol.">
        <title>The Global Catalogue of Microorganisms (GCM) 10K type strain sequencing project: providing services to taxonomists for standard genome sequencing and annotation.</title>
        <authorList>
            <consortium name="The Broad Institute Genomics Platform"/>
            <consortium name="The Broad Institute Genome Sequencing Center for Infectious Disease"/>
            <person name="Wu L."/>
            <person name="Ma J."/>
        </authorList>
    </citation>
    <scope>NUCLEOTIDE SEQUENCE [LARGE SCALE GENOMIC DNA]</scope>
    <source>
        <strain evidence="4">JCM 16925</strain>
    </source>
</reference>
<evidence type="ECO:0000256" key="1">
    <source>
        <dbReference type="ARBA" id="ARBA00022527"/>
    </source>
</evidence>
<dbReference type="PANTHER" id="PTHR35526:SF3">
    <property type="entry name" value="ANTI-SIGMA-F FACTOR RSBW"/>
    <property type="match status" value="1"/>
</dbReference>
<name>A0ABP7W3Z1_9ACTN</name>
<sequence length="124" mass="13491">MVHEDEYEPLVSRSILSAMAFDGSEPIAEARHAARHFMTEVQAVHRIPVSDRAMGMVELVVSELVTNARKYAPGPCLLDLEVNDGAVEISVRDTDPTLPADCSADPCRVGQHGLEIAMAVCRSF</sequence>
<accession>A0ABP7W3Z1</accession>
<dbReference type="EMBL" id="BAAAZY010000024">
    <property type="protein sequence ID" value="GAA4080230.1"/>
    <property type="molecule type" value="Genomic_DNA"/>
</dbReference>
<proteinExistence type="predicted"/>
<dbReference type="RefSeq" id="WP_425587563.1">
    <property type="nucleotide sequence ID" value="NZ_BAAAZY010000024.1"/>
</dbReference>
<protein>
    <recommendedName>
        <fullName evidence="2">Histidine kinase/HSP90-like ATPase domain-containing protein</fullName>
    </recommendedName>
</protein>
<dbReference type="InterPro" id="IPR050267">
    <property type="entry name" value="Anti-sigma-factor_SerPK"/>
</dbReference>
<dbReference type="InterPro" id="IPR036890">
    <property type="entry name" value="HATPase_C_sf"/>
</dbReference>
<comment type="caution">
    <text evidence="3">The sequence shown here is derived from an EMBL/GenBank/DDBJ whole genome shotgun (WGS) entry which is preliminary data.</text>
</comment>